<gene>
    <name evidence="7" type="ORF">B0J11DRAFT_66611</name>
</gene>
<accession>A0A9P9DHT5</accession>
<keyword evidence="2 4" id="KW-0863">Zinc-finger</keyword>
<organism evidence="7 8">
    <name type="scientific">Dendryphion nanum</name>
    <dbReference type="NCBI Taxonomy" id="256645"/>
    <lineage>
        <taxon>Eukaryota</taxon>
        <taxon>Fungi</taxon>
        <taxon>Dikarya</taxon>
        <taxon>Ascomycota</taxon>
        <taxon>Pezizomycotina</taxon>
        <taxon>Dothideomycetes</taxon>
        <taxon>Pleosporomycetidae</taxon>
        <taxon>Pleosporales</taxon>
        <taxon>Torulaceae</taxon>
        <taxon>Dendryphion</taxon>
    </lineage>
</organism>
<dbReference type="Proteomes" id="UP000700596">
    <property type="component" value="Unassembled WGS sequence"/>
</dbReference>
<dbReference type="AlphaFoldDB" id="A0A9P9DHT5"/>
<feature type="compositionally biased region" description="Basic and acidic residues" evidence="5">
    <location>
        <begin position="399"/>
        <end position="419"/>
    </location>
</feature>
<evidence type="ECO:0000256" key="2">
    <source>
        <dbReference type="ARBA" id="ARBA00022771"/>
    </source>
</evidence>
<dbReference type="InterPro" id="IPR008913">
    <property type="entry name" value="Znf_CHY"/>
</dbReference>
<dbReference type="GO" id="GO:0008270">
    <property type="term" value="F:zinc ion binding"/>
    <property type="evidence" value="ECO:0007669"/>
    <property type="project" value="UniProtKB-KW"/>
</dbReference>
<feature type="region of interest" description="Disordered" evidence="5">
    <location>
        <begin position="399"/>
        <end position="493"/>
    </location>
</feature>
<dbReference type="PROSITE" id="PS51266">
    <property type="entry name" value="ZF_CHY"/>
    <property type="match status" value="1"/>
</dbReference>
<evidence type="ECO:0000313" key="7">
    <source>
        <dbReference type="EMBL" id="KAH7119695.1"/>
    </source>
</evidence>
<feature type="compositionally biased region" description="Acidic residues" evidence="5">
    <location>
        <begin position="463"/>
        <end position="474"/>
    </location>
</feature>
<feature type="compositionally biased region" description="Polar residues" evidence="5">
    <location>
        <begin position="74"/>
        <end position="88"/>
    </location>
</feature>
<feature type="compositionally biased region" description="Polar residues" evidence="5">
    <location>
        <begin position="22"/>
        <end position="32"/>
    </location>
</feature>
<proteinExistence type="predicted"/>
<feature type="compositionally biased region" description="Polar residues" evidence="5">
    <location>
        <begin position="480"/>
        <end position="492"/>
    </location>
</feature>
<comment type="caution">
    <text evidence="7">The sequence shown here is derived from an EMBL/GenBank/DDBJ whole genome shotgun (WGS) entry which is preliminary data.</text>
</comment>
<reference evidence="7" key="1">
    <citation type="journal article" date="2021" name="Nat. Commun.">
        <title>Genetic determinants of endophytism in the Arabidopsis root mycobiome.</title>
        <authorList>
            <person name="Mesny F."/>
            <person name="Miyauchi S."/>
            <person name="Thiergart T."/>
            <person name="Pickel B."/>
            <person name="Atanasova L."/>
            <person name="Karlsson M."/>
            <person name="Huettel B."/>
            <person name="Barry K.W."/>
            <person name="Haridas S."/>
            <person name="Chen C."/>
            <person name="Bauer D."/>
            <person name="Andreopoulos W."/>
            <person name="Pangilinan J."/>
            <person name="LaButti K."/>
            <person name="Riley R."/>
            <person name="Lipzen A."/>
            <person name="Clum A."/>
            <person name="Drula E."/>
            <person name="Henrissat B."/>
            <person name="Kohler A."/>
            <person name="Grigoriev I.V."/>
            <person name="Martin F.M."/>
            <person name="Hacquard S."/>
        </authorList>
    </citation>
    <scope>NUCLEOTIDE SEQUENCE</scope>
    <source>
        <strain evidence="7">MPI-CAGE-CH-0243</strain>
    </source>
</reference>
<keyword evidence="8" id="KW-1185">Reference proteome</keyword>
<keyword evidence="1" id="KW-0479">Metal-binding</keyword>
<evidence type="ECO:0000256" key="5">
    <source>
        <dbReference type="SAM" id="MobiDB-lite"/>
    </source>
</evidence>
<evidence type="ECO:0000313" key="8">
    <source>
        <dbReference type="Proteomes" id="UP000700596"/>
    </source>
</evidence>
<evidence type="ECO:0000256" key="4">
    <source>
        <dbReference type="PROSITE-ProRule" id="PRU00601"/>
    </source>
</evidence>
<name>A0A9P9DHT5_9PLEO</name>
<dbReference type="Pfam" id="PF05495">
    <property type="entry name" value="zf-CHY"/>
    <property type="match status" value="1"/>
</dbReference>
<dbReference type="InterPro" id="IPR037274">
    <property type="entry name" value="Znf_CHY_sf"/>
</dbReference>
<protein>
    <submittedName>
        <fullName evidence="7">CHY zinc finger domain protein</fullName>
    </submittedName>
</protein>
<sequence length="791" mass="87042">MLQGCRSGAACPFRHEVVDTGSATAHQQSTAALQDHPVRTSQQQQQQHSRRQPLPPGPLQQSVAAGNSPIAPSGRTTARQQPAVNTSRITHRPVPPSQLADPRAYQVSQVRRRFPGLDERNENDSTVLTFRLPPSDPDFPFDLDALHCSLRIPFNYPNGGGKPSLRVTNPDMERGFQINIERGFDKIVAETSSSTLLASLNALDKHLESLLSTQKADTIKIVSHSAKPKSLGSASVAPLLAPYAPVGVPPPAPLFPSTATPVQSPAQPPPRYSAEEKASAKIVRDAQTRQIEARMGRLPHFSKSPDGSWFNIPFEPARKKDLPVELKAIKLVKLIVPGQYNLLPCSVQLIGVAGSAVQAVEDAFRLRARQSPQLSLLNHINFLSQNIVVMAKSKPETNVKQETEITSRMTLPERPKGEQVAKVSSPLLPTADVPDRPHIITIPRPPEWDSGMAENADSMESSSESDDESDDHEDESMSHQSAPTPSATTTQERGVLVSFPRLDLHGVELIEIGTLNITVKCDRCKDSKDVNGLQNNSDGNHTRSDTCKKCAAPFTIGYRAELMHVNSVRAGYLDLEGCTIVDMLPSSFIPTCAECSTTYPRTGVMSVRGDSSMAFCRECHRKMTFGLPEIKFLRVSAKTERASLAPARKKRPENLGIVAGQELPSRGRCSHYKKSYRWFRFSCCDKVFPCDRCHDQVADHTIEHANRMICGFCSREQNYRPKDCGICHAFLTIRPGKGFWEGGQGTCAFLSIIKTKFGHHAWVITTLIWWCAMVAQLSCSCHRRSECSSSG</sequence>
<dbReference type="OrthoDB" id="10253329at2759"/>
<keyword evidence="3" id="KW-0862">Zinc</keyword>
<evidence type="ECO:0000259" key="6">
    <source>
        <dbReference type="PROSITE" id="PS51266"/>
    </source>
</evidence>
<evidence type="ECO:0000256" key="1">
    <source>
        <dbReference type="ARBA" id="ARBA00022723"/>
    </source>
</evidence>
<dbReference type="SUPFAM" id="SSF161219">
    <property type="entry name" value="CHY zinc finger-like"/>
    <property type="match status" value="1"/>
</dbReference>
<evidence type="ECO:0000256" key="3">
    <source>
        <dbReference type="ARBA" id="ARBA00022833"/>
    </source>
</evidence>
<feature type="region of interest" description="Disordered" evidence="5">
    <location>
        <begin position="22"/>
        <end position="106"/>
    </location>
</feature>
<feature type="domain" description="CHY-type" evidence="6">
    <location>
        <begin position="662"/>
        <end position="729"/>
    </location>
</feature>
<dbReference type="EMBL" id="JAGMWT010000011">
    <property type="protein sequence ID" value="KAH7119695.1"/>
    <property type="molecule type" value="Genomic_DNA"/>
</dbReference>
<feature type="region of interest" description="Disordered" evidence="5">
    <location>
        <begin position="255"/>
        <end position="278"/>
    </location>
</feature>